<evidence type="ECO:0000313" key="3">
    <source>
        <dbReference type="Proteomes" id="UP001172687"/>
    </source>
</evidence>
<dbReference type="InterPro" id="IPR002811">
    <property type="entry name" value="Asp_DH"/>
</dbReference>
<evidence type="ECO:0000259" key="1">
    <source>
        <dbReference type="Pfam" id="PF01958"/>
    </source>
</evidence>
<proteinExistence type="predicted"/>
<dbReference type="Pfam" id="PF01958">
    <property type="entry name" value="Asp_DH_C"/>
    <property type="match status" value="1"/>
</dbReference>
<dbReference type="PANTHER" id="PTHR31873">
    <property type="entry name" value="L-ASPARTATE DEHYDROGENASE-RELATED"/>
    <property type="match status" value="1"/>
</dbReference>
<dbReference type="SUPFAM" id="SSF51735">
    <property type="entry name" value="NAD(P)-binding Rossmann-fold domains"/>
    <property type="match status" value="1"/>
</dbReference>
<feature type="domain" description="Aspartate dehydrogenase" evidence="1">
    <location>
        <begin position="145"/>
        <end position="231"/>
    </location>
</feature>
<dbReference type="Proteomes" id="UP001172687">
    <property type="component" value="Unassembled WGS sequence"/>
</dbReference>
<evidence type="ECO:0000313" key="2">
    <source>
        <dbReference type="EMBL" id="MDN4522609.1"/>
    </source>
</evidence>
<dbReference type="Gene3D" id="3.40.50.720">
    <property type="entry name" value="NAD(P)-binding Rossmann-like Domain"/>
    <property type="match status" value="1"/>
</dbReference>
<comment type="caution">
    <text evidence="2">The sequence shown here is derived from an EMBL/GenBank/DDBJ whole genome shotgun (WGS) entry which is preliminary data.</text>
</comment>
<dbReference type="EMBL" id="JAUHTC010000101">
    <property type="protein sequence ID" value="MDN4522609.1"/>
    <property type="molecule type" value="Genomic_DNA"/>
</dbReference>
<dbReference type="InterPro" id="IPR036291">
    <property type="entry name" value="NAD(P)-bd_dom_sf"/>
</dbReference>
<dbReference type="PANTHER" id="PTHR31873:SF6">
    <property type="entry name" value="ASPARTATE DEHYDROGENASE DOMAIN-CONTAINING PROTEIN"/>
    <property type="match status" value="1"/>
</dbReference>
<sequence>MTAVTVVGTGAIGGAVATALRAGDVPGCTLAVALNSSAPREQVVAAVTAADVVVEATTTAVAGDLIRTAVSAGTDIVVCSCGVLADRSPAELCAGPGRILLPSGAIGGLDVLAAAARAGRIGATVTHTTVKCPSALGLPELIGAQVEVFRGSAREAARRYPRTSNASIALAFATVGLDRLEVVVVADPAATSTTHRVRWVSSVGDYQFDFRNAVDETSGGRTSLITAWSVLEMLAGLHRGFGPGVLVESGAA</sequence>
<organism evidence="2 3">
    <name type="scientific">Mycolicibacterium austroafricanum</name>
    <name type="common">Mycobacterium austroafricanum</name>
    <dbReference type="NCBI Taxonomy" id="39687"/>
    <lineage>
        <taxon>Bacteria</taxon>
        <taxon>Bacillati</taxon>
        <taxon>Actinomycetota</taxon>
        <taxon>Actinomycetes</taxon>
        <taxon>Mycobacteriales</taxon>
        <taxon>Mycobacteriaceae</taxon>
        <taxon>Mycolicibacterium</taxon>
    </lineage>
</organism>
<keyword evidence="3" id="KW-1185">Reference proteome</keyword>
<reference evidence="2" key="1">
    <citation type="submission" date="2023-07" db="EMBL/GenBank/DDBJ databases">
        <title>Degradation of tert-butanol by M. austroafricanum TBA100.</title>
        <authorList>
            <person name="Helbich S."/>
            <person name="Vainshtein Y."/>
        </authorList>
    </citation>
    <scope>NUCLEOTIDE SEQUENCE</scope>
    <source>
        <strain evidence="2">TBA100</strain>
    </source>
</reference>
<accession>A0ABT8HPE2</accession>
<dbReference type="Gene3D" id="3.30.360.10">
    <property type="entry name" value="Dihydrodipicolinate Reductase, domain 2"/>
    <property type="match status" value="1"/>
</dbReference>
<protein>
    <submittedName>
        <fullName evidence="2">DUF108 domain-containing protein</fullName>
    </submittedName>
</protein>
<gene>
    <name evidence="2" type="ORF">QYF68_33005</name>
</gene>
<name>A0ABT8HPE2_MYCAO</name>
<dbReference type="SUPFAM" id="SSF55347">
    <property type="entry name" value="Glyceraldehyde-3-phosphate dehydrogenase-like, C-terminal domain"/>
    <property type="match status" value="1"/>
</dbReference>
<dbReference type="RefSeq" id="WP_234935401.1">
    <property type="nucleotide sequence ID" value="NZ_CP070380.1"/>
</dbReference>